<keyword evidence="1" id="KW-0539">Nucleus</keyword>
<dbReference type="GO" id="GO:0008270">
    <property type="term" value="F:zinc ion binding"/>
    <property type="evidence" value="ECO:0007669"/>
    <property type="project" value="InterPro"/>
</dbReference>
<gene>
    <name evidence="4" type="ORF">RHS01_07776</name>
</gene>
<dbReference type="EMBL" id="JACYCF010000016">
    <property type="protein sequence ID" value="KAF8752097.1"/>
    <property type="molecule type" value="Genomic_DNA"/>
</dbReference>
<evidence type="ECO:0000256" key="1">
    <source>
        <dbReference type="ARBA" id="ARBA00023242"/>
    </source>
</evidence>
<organism evidence="4 5">
    <name type="scientific">Rhizoctonia solani</name>
    <dbReference type="NCBI Taxonomy" id="456999"/>
    <lineage>
        <taxon>Eukaryota</taxon>
        <taxon>Fungi</taxon>
        <taxon>Dikarya</taxon>
        <taxon>Basidiomycota</taxon>
        <taxon>Agaricomycotina</taxon>
        <taxon>Agaricomycetes</taxon>
        <taxon>Cantharellales</taxon>
        <taxon>Ceratobasidiaceae</taxon>
        <taxon>Rhizoctonia</taxon>
    </lineage>
</organism>
<name>A0A8H7I641_9AGAM</name>
<dbReference type="InterPro" id="IPR007219">
    <property type="entry name" value="XnlR_reg_dom"/>
</dbReference>
<feature type="compositionally biased region" description="Gly residues" evidence="2">
    <location>
        <begin position="435"/>
        <end position="444"/>
    </location>
</feature>
<feature type="region of interest" description="Disordered" evidence="2">
    <location>
        <begin position="121"/>
        <end position="141"/>
    </location>
</feature>
<proteinExistence type="predicted"/>
<dbReference type="GO" id="GO:0003677">
    <property type="term" value="F:DNA binding"/>
    <property type="evidence" value="ECO:0007669"/>
    <property type="project" value="InterPro"/>
</dbReference>
<dbReference type="GO" id="GO:0006351">
    <property type="term" value="P:DNA-templated transcription"/>
    <property type="evidence" value="ECO:0007669"/>
    <property type="project" value="InterPro"/>
</dbReference>
<evidence type="ECO:0000259" key="3">
    <source>
        <dbReference type="SMART" id="SM00906"/>
    </source>
</evidence>
<dbReference type="CDD" id="cd12148">
    <property type="entry name" value="fungal_TF_MHR"/>
    <property type="match status" value="1"/>
</dbReference>
<protein>
    <submittedName>
        <fullName evidence="4">Fungal specific transcription factor domain</fullName>
    </submittedName>
</protein>
<feature type="domain" description="Xylanolytic transcriptional activator regulatory" evidence="3">
    <location>
        <begin position="34"/>
        <end position="220"/>
    </location>
</feature>
<feature type="region of interest" description="Disordered" evidence="2">
    <location>
        <begin position="377"/>
        <end position="444"/>
    </location>
</feature>
<feature type="compositionally biased region" description="Basic and acidic residues" evidence="2">
    <location>
        <begin position="397"/>
        <end position="431"/>
    </location>
</feature>
<sequence length="459" mass="50199">MHPTTLRSQKAAGKRAGTDCARMADGFQRSWSEGWAITGMIMRYCIPIGLTASHPTTTISRRPGRLGWLTSARRSSQPTCHLRRRQTASGLTFKRGREHQPWTGDEAGAYNAGFGSDAGLAAASGAGTGPGPGPGTGASPFGQTFRHRFVATRRGRGRAGNWKSKTILRPTQDVVESEGRRRTFWHAYLLDRGQGSATAWPMAIDDLDVGQDFPLTLSAFECGLSRITNFNIRLRTRLGDTSPSLDLRTVPAFKTLDLQIAAFRLSIPRAYRDAFDAPPPGAMFDQHGDYTAAWPTLRLGLSKRWVGDEVYKRLAGYWMRLLLDSRIEVADSAIRLACVPTRHGENGRTAASRGALLESDPELCKEVEQQAMDDIDERKAQQNRAQGQGQGQGQGRGRVDGSDTRPRRARTDARPVGERGGAGERSEDRVDVPGCGAGKSCGRSGGWRYSAEVTWQRVV</sequence>
<dbReference type="SMART" id="SM00906">
    <property type="entry name" value="Fungal_trans"/>
    <property type="match status" value="1"/>
</dbReference>
<evidence type="ECO:0000256" key="2">
    <source>
        <dbReference type="SAM" id="MobiDB-lite"/>
    </source>
</evidence>
<evidence type="ECO:0000313" key="4">
    <source>
        <dbReference type="EMBL" id="KAF8752097.1"/>
    </source>
</evidence>
<accession>A0A8H7I641</accession>
<comment type="caution">
    <text evidence="4">The sequence shown here is derived from an EMBL/GenBank/DDBJ whole genome shotgun (WGS) entry which is preliminary data.</text>
</comment>
<dbReference type="Proteomes" id="UP000614334">
    <property type="component" value="Unassembled WGS sequence"/>
</dbReference>
<reference evidence="4" key="1">
    <citation type="submission" date="2020-09" db="EMBL/GenBank/DDBJ databases">
        <title>Comparative genome analyses of four rice-infecting Rhizoctonia solani isolates reveal extensive enrichment of homogalacturonan modification genes.</title>
        <authorList>
            <person name="Lee D.-Y."/>
            <person name="Jeon J."/>
            <person name="Kim K.-T."/>
            <person name="Cheong K."/>
            <person name="Song H."/>
            <person name="Choi G."/>
            <person name="Ko J."/>
            <person name="Opiyo S.O."/>
            <person name="Zuo S."/>
            <person name="Madhav S."/>
            <person name="Lee Y.-H."/>
            <person name="Wang G.-L."/>
        </authorList>
    </citation>
    <scope>NUCLEOTIDE SEQUENCE</scope>
    <source>
        <strain evidence="4">AG1-IA B2</strain>
    </source>
</reference>
<evidence type="ECO:0000313" key="5">
    <source>
        <dbReference type="Proteomes" id="UP000614334"/>
    </source>
</evidence>
<feature type="compositionally biased region" description="Gly residues" evidence="2">
    <location>
        <begin position="126"/>
        <end position="136"/>
    </location>
</feature>
<dbReference type="AlphaFoldDB" id="A0A8H7I641"/>